<feature type="domain" description="DUF3752" evidence="2">
    <location>
        <begin position="126"/>
        <end position="273"/>
    </location>
</feature>
<feature type="compositionally biased region" description="Acidic residues" evidence="1">
    <location>
        <begin position="70"/>
        <end position="81"/>
    </location>
</feature>
<reference evidence="3" key="1">
    <citation type="submission" date="2023-11" db="EMBL/GenBank/DDBJ databases">
        <authorList>
            <person name="Alioto T."/>
            <person name="Alioto T."/>
            <person name="Gomez Garrido J."/>
        </authorList>
    </citation>
    <scope>NUCLEOTIDE SEQUENCE</scope>
</reference>
<dbReference type="InterPro" id="IPR046331">
    <property type="entry name" value="GPAM1-like"/>
</dbReference>
<evidence type="ECO:0000313" key="3">
    <source>
        <dbReference type="EMBL" id="CAK4030786.1"/>
    </source>
</evidence>
<dbReference type="Pfam" id="PF12572">
    <property type="entry name" value="DUF3752"/>
    <property type="match status" value="1"/>
</dbReference>
<organism evidence="3 4">
    <name type="scientific">Lecanosticta acicola</name>
    <dbReference type="NCBI Taxonomy" id="111012"/>
    <lineage>
        <taxon>Eukaryota</taxon>
        <taxon>Fungi</taxon>
        <taxon>Dikarya</taxon>
        <taxon>Ascomycota</taxon>
        <taxon>Pezizomycotina</taxon>
        <taxon>Dothideomycetes</taxon>
        <taxon>Dothideomycetidae</taxon>
        <taxon>Mycosphaerellales</taxon>
        <taxon>Mycosphaerellaceae</taxon>
        <taxon>Lecanosticta</taxon>
    </lineage>
</organism>
<name>A0AAI9EAE4_9PEZI</name>
<evidence type="ECO:0000313" key="4">
    <source>
        <dbReference type="Proteomes" id="UP001296104"/>
    </source>
</evidence>
<dbReference type="PANTHER" id="PTHR46370:SF1">
    <property type="entry name" value="GPALPP MOTIFS-CONTAINING PROTEIN 1"/>
    <property type="match status" value="1"/>
</dbReference>
<feature type="compositionally biased region" description="Basic and acidic residues" evidence="1">
    <location>
        <begin position="193"/>
        <end position="247"/>
    </location>
</feature>
<comment type="caution">
    <text evidence="3">The sequence shown here is derived from an EMBL/GenBank/DDBJ whole genome shotgun (WGS) entry which is preliminary data.</text>
</comment>
<dbReference type="EMBL" id="CAVMBE010000040">
    <property type="protein sequence ID" value="CAK4030786.1"/>
    <property type="molecule type" value="Genomic_DNA"/>
</dbReference>
<keyword evidence="4" id="KW-1185">Reference proteome</keyword>
<gene>
    <name evidence="3" type="ORF">LECACI_7A005944</name>
</gene>
<accession>A0AAI9EAE4</accession>
<feature type="compositionally biased region" description="Polar residues" evidence="1">
    <location>
        <begin position="266"/>
        <end position="278"/>
    </location>
</feature>
<proteinExistence type="predicted"/>
<evidence type="ECO:0000256" key="1">
    <source>
        <dbReference type="SAM" id="MobiDB-lite"/>
    </source>
</evidence>
<dbReference type="PANTHER" id="PTHR46370">
    <property type="entry name" value="GPALPP MOTIFS-CONTAINING PROTEIN 1"/>
    <property type="match status" value="1"/>
</dbReference>
<feature type="compositionally biased region" description="Basic and acidic residues" evidence="1">
    <location>
        <begin position="109"/>
        <end position="140"/>
    </location>
</feature>
<dbReference type="AlphaFoldDB" id="A0AAI9EAE4"/>
<feature type="compositionally biased region" description="Basic and acidic residues" evidence="1">
    <location>
        <begin position="169"/>
        <end position="180"/>
    </location>
</feature>
<sequence length="278" mass="30352">MSGIGAELPPHLLAKRKRQQEEEAEDAPATASGAKRSASPNEPEKRRKVMGPAMPPAPLEERPSEPPPPTEEDSSDDDDDFGPALPTGGAATQTLNEDGEDDTQASDPSRTHAEEKLKRDDWMMMPPKQDDLAARMDPTKRRPHGFNTGKGAKGPNALADDSSTWNETPEQKQKRLRDEMMGIGHSAGPVRQESAKSKAKDDAAHRKIQEHAEKTRGPSLLEQHRQTKGVDAEDDPSKRAFDREKDMASGSRISTAQKREMLNKASGLSSKFSGGSYL</sequence>
<protein>
    <recommendedName>
        <fullName evidence="2">DUF3752 domain-containing protein</fullName>
    </recommendedName>
</protein>
<evidence type="ECO:0000259" key="2">
    <source>
        <dbReference type="Pfam" id="PF12572"/>
    </source>
</evidence>
<dbReference type="Proteomes" id="UP001296104">
    <property type="component" value="Unassembled WGS sequence"/>
</dbReference>
<feature type="region of interest" description="Disordered" evidence="1">
    <location>
        <begin position="1"/>
        <end position="278"/>
    </location>
</feature>
<dbReference type="InterPro" id="IPR022226">
    <property type="entry name" value="DUF3752"/>
</dbReference>